<comment type="caution">
    <text evidence="2">The sequence shown here is derived from an EMBL/GenBank/DDBJ whole genome shotgun (WGS) entry which is preliminary data.</text>
</comment>
<proteinExistence type="predicted"/>
<dbReference type="EMBL" id="CAJVQB010033208">
    <property type="protein sequence ID" value="CAG8819434.1"/>
    <property type="molecule type" value="Genomic_DNA"/>
</dbReference>
<dbReference type="Proteomes" id="UP000789901">
    <property type="component" value="Unassembled WGS sequence"/>
</dbReference>
<evidence type="ECO:0000313" key="2">
    <source>
        <dbReference type="EMBL" id="CAG8819434.1"/>
    </source>
</evidence>
<sequence>MKILCNSSGDNIANSLIPGHPTGKQGRPVGARNAQLSTQRDPFAFELAKERRHRCGSCQGIEHNSRTCS</sequence>
<reference evidence="2 3" key="1">
    <citation type="submission" date="2021-06" db="EMBL/GenBank/DDBJ databases">
        <authorList>
            <person name="Kallberg Y."/>
            <person name="Tangrot J."/>
            <person name="Rosling A."/>
        </authorList>
    </citation>
    <scope>NUCLEOTIDE SEQUENCE [LARGE SCALE GENOMIC DNA]</scope>
    <source>
        <strain evidence="2 3">120-4 pot B 10/14</strain>
    </source>
</reference>
<evidence type="ECO:0000313" key="3">
    <source>
        <dbReference type="Proteomes" id="UP000789901"/>
    </source>
</evidence>
<name>A0ABN7W8W7_GIGMA</name>
<feature type="region of interest" description="Disordered" evidence="1">
    <location>
        <begin position="1"/>
        <end position="38"/>
    </location>
</feature>
<gene>
    <name evidence="2" type="ORF">GMARGA_LOCUS27305</name>
</gene>
<accession>A0ABN7W8W7</accession>
<feature type="compositionally biased region" description="Polar residues" evidence="1">
    <location>
        <begin position="1"/>
        <end position="14"/>
    </location>
</feature>
<keyword evidence="3" id="KW-1185">Reference proteome</keyword>
<organism evidence="2 3">
    <name type="scientific">Gigaspora margarita</name>
    <dbReference type="NCBI Taxonomy" id="4874"/>
    <lineage>
        <taxon>Eukaryota</taxon>
        <taxon>Fungi</taxon>
        <taxon>Fungi incertae sedis</taxon>
        <taxon>Mucoromycota</taxon>
        <taxon>Glomeromycotina</taxon>
        <taxon>Glomeromycetes</taxon>
        <taxon>Diversisporales</taxon>
        <taxon>Gigasporaceae</taxon>
        <taxon>Gigaspora</taxon>
    </lineage>
</organism>
<evidence type="ECO:0000256" key="1">
    <source>
        <dbReference type="SAM" id="MobiDB-lite"/>
    </source>
</evidence>
<feature type="non-terminal residue" evidence="2">
    <location>
        <position position="69"/>
    </location>
</feature>
<protein>
    <submittedName>
        <fullName evidence="2">36959_t:CDS:1</fullName>
    </submittedName>
</protein>